<organism evidence="2 3">
    <name type="scientific">Mesorhizobium escarrei</name>
    <dbReference type="NCBI Taxonomy" id="666018"/>
    <lineage>
        <taxon>Bacteria</taxon>
        <taxon>Pseudomonadati</taxon>
        <taxon>Pseudomonadota</taxon>
        <taxon>Alphaproteobacteria</taxon>
        <taxon>Hyphomicrobiales</taxon>
        <taxon>Phyllobacteriaceae</taxon>
        <taxon>Mesorhizobium</taxon>
    </lineage>
</organism>
<sequence length="64" mass="7375">MRSFEIPQLCVALNFRWVVAQVIVALVRMTGLARRRVDYRLASIEDPAIAQMIVMRLSFRELPG</sequence>
<keyword evidence="1" id="KW-0472">Membrane</keyword>
<evidence type="ECO:0000313" key="3">
    <source>
        <dbReference type="Proteomes" id="UP001153050"/>
    </source>
</evidence>
<accession>A0ABN8KJ66</accession>
<feature type="transmembrane region" description="Helical" evidence="1">
    <location>
        <begin position="6"/>
        <end position="27"/>
    </location>
</feature>
<keyword evidence="1" id="KW-1133">Transmembrane helix</keyword>
<proteinExistence type="predicted"/>
<protein>
    <recommendedName>
        <fullName evidence="4">Transposase DDE domain-containing protein</fullName>
    </recommendedName>
</protein>
<evidence type="ECO:0008006" key="4">
    <source>
        <dbReference type="Google" id="ProtNLM"/>
    </source>
</evidence>
<evidence type="ECO:0000256" key="1">
    <source>
        <dbReference type="SAM" id="Phobius"/>
    </source>
</evidence>
<keyword evidence="1" id="KW-0812">Transmembrane</keyword>
<gene>
    <name evidence="2" type="ORF">MES5069_710009</name>
</gene>
<dbReference type="EMBL" id="CAKXZT010000170">
    <property type="protein sequence ID" value="CAH2408805.1"/>
    <property type="molecule type" value="Genomic_DNA"/>
</dbReference>
<evidence type="ECO:0000313" key="2">
    <source>
        <dbReference type="EMBL" id="CAH2408805.1"/>
    </source>
</evidence>
<comment type="caution">
    <text evidence="2">The sequence shown here is derived from an EMBL/GenBank/DDBJ whole genome shotgun (WGS) entry which is preliminary data.</text>
</comment>
<keyword evidence="3" id="KW-1185">Reference proteome</keyword>
<name>A0ABN8KJ66_9HYPH</name>
<reference evidence="2 3" key="1">
    <citation type="submission" date="2022-03" db="EMBL/GenBank/DDBJ databases">
        <authorList>
            <person name="Brunel B."/>
        </authorList>
    </citation>
    <scope>NUCLEOTIDE SEQUENCE [LARGE SCALE GENOMIC DNA]</scope>
    <source>
        <strain evidence="2">STM5069sample</strain>
    </source>
</reference>
<dbReference type="Proteomes" id="UP001153050">
    <property type="component" value="Unassembled WGS sequence"/>
</dbReference>